<accession>A0A5N6QTF9</accession>
<protein>
    <submittedName>
        <fullName evidence="1">Uncharacterized protein</fullName>
    </submittedName>
</protein>
<reference evidence="1 2" key="1">
    <citation type="submission" date="2019-06" db="EMBL/GenBank/DDBJ databases">
        <title>A chromosomal-level reference genome of Carpinus fangiana (Coryloideae, Betulaceae).</title>
        <authorList>
            <person name="Yang X."/>
            <person name="Wang Z."/>
            <person name="Zhang L."/>
            <person name="Hao G."/>
            <person name="Liu J."/>
            <person name="Yang Y."/>
        </authorList>
    </citation>
    <scope>NUCLEOTIDE SEQUENCE [LARGE SCALE GENOMIC DNA]</scope>
    <source>
        <strain evidence="1">Cfa_2016G</strain>
        <tissue evidence="1">Leaf</tissue>
    </source>
</reference>
<dbReference type="EMBL" id="CM017322">
    <property type="protein sequence ID" value="KAE8010451.1"/>
    <property type="molecule type" value="Genomic_DNA"/>
</dbReference>
<name>A0A5N6QTF9_9ROSI</name>
<evidence type="ECO:0000313" key="2">
    <source>
        <dbReference type="Proteomes" id="UP000327013"/>
    </source>
</evidence>
<organism evidence="1 2">
    <name type="scientific">Carpinus fangiana</name>
    <dbReference type="NCBI Taxonomy" id="176857"/>
    <lineage>
        <taxon>Eukaryota</taxon>
        <taxon>Viridiplantae</taxon>
        <taxon>Streptophyta</taxon>
        <taxon>Embryophyta</taxon>
        <taxon>Tracheophyta</taxon>
        <taxon>Spermatophyta</taxon>
        <taxon>Magnoliopsida</taxon>
        <taxon>eudicotyledons</taxon>
        <taxon>Gunneridae</taxon>
        <taxon>Pentapetalae</taxon>
        <taxon>rosids</taxon>
        <taxon>fabids</taxon>
        <taxon>Fagales</taxon>
        <taxon>Betulaceae</taxon>
        <taxon>Carpinus</taxon>
    </lineage>
</organism>
<sequence length="176" mass="19330">MITNKVVALGCRLKVDHWYSTGHDNHLPSRFLNESNPASNFGFLVLFPFNNDMLFKSTRPATRHLQVSMYGALYLRTESTYQKLSAALGRCMRHAHLSCPFVLPCEVRVFEVGIFVVEDVVVDSEAAGGVVCVAPDLAGDFEGGVIMGALEGEVLAGGKRTFKVRPGYSGCRMLWA</sequence>
<evidence type="ECO:0000313" key="1">
    <source>
        <dbReference type="EMBL" id="KAE8010451.1"/>
    </source>
</evidence>
<keyword evidence="2" id="KW-1185">Reference proteome</keyword>
<dbReference type="AlphaFoldDB" id="A0A5N6QTF9"/>
<proteinExistence type="predicted"/>
<gene>
    <name evidence="1" type="ORF">FH972_006822</name>
</gene>
<dbReference type="Proteomes" id="UP000327013">
    <property type="component" value="Chromosome 2"/>
</dbReference>